<proteinExistence type="predicted"/>
<dbReference type="PROSITE" id="PS51257">
    <property type="entry name" value="PROKAR_LIPOPROTEIN"/>
    <property type="match status" value="1"/>
</dbReference>
<organism evidence="1 2">
    <name type="scientific">Candidatus Thermofonsia Clade 1 bacterium</name>
    <dbReference type="NCBI Taxonomy" id="2364210"/>
    <lineage>
        <taxon>Bacteria</taxon>
        <taxon>Bacillati</taxon>
        <taxon>Chloroflexota</taxon>
        <taxon>Candidatus Thermofontia</taxon>
        <taxon>Candidatus Thermofonsia Clade 1</taxon>
    </lineage>
</organism>
<name>A0A2M8P1L9_9CHLR</name>
<accession>A0A2M8P1L9</accession>
<sequence>MPRLILTFLLACLLVACNGESDSPAAAVENYLRTRITGDEAKLVALACRAREAEARTEAASFAPMNAEIKTLSCRADGTDGQYTIVACQGQMVTNYAGETREWDLGARRFRTVQEDGRWRVCGFAR</sequence>
<dbReference type="Proteomes" id="UP000228921">
    <property type="component" value="Unassembled WGS sequence"/>
</dbReference>
<gene>
    <name evidence="1" type="ORF">CUN51_03740</name>
</gene>
<protein>
    <recommendedName>
        <fullName evidence="3">Lipoprotein</fullName>
    </recommendedName>
</protein>
<reference evidence="1 2" key="1">
    <citation type="submission" date="2017-11" db="EMBL/GenBank/DDBJ databases">
        <title>Evolution of Phototrophy in the Chloroflexi Phylum Driven by Horizontal Gene Transfer.</title>
        <authorList>
            <person name="Ward L.M."/>
            <person name="Hemp J."/>
            <person name="Shih P.M."/>
            <person name="Mcglynn S.E."/>
            <person name="Fischer W."/>
        </authorList>
    </citation>
    <scope>NUCLEOTIDE SEQUENCE [LARGE SCALE GENOMIC DNA]</scope>
    <source>
        <strain evidence="1">CP2_2F</strain>
    </source>
</reference>
<comment type="caution">
    <text evidence="1">The sequence shown here is derived from an EMBL/GenBank/DDBJ whole genome shotgun (WGS) entry which is preliminary data.</text>
</comment>
<evidence type="ECO:0000313" key="2">
    <source>
        <dbReference type="Proteomes" id="UP000228921"/>
    </source>
</evidence>
<evidence type="ECO:0000313" key="1">
    <source>
        <dbReference type="EMBL" id="PJF31451.1"/>
    </source>
</evidence>
<dbReference type="EMBL" id="PGTK01000003">
    <property type="protein sequence ID" value="PJF31451.1"/>
    <property type="molecule type" value="Genomic_DNA"/>
</dbReference>
<dbReference type="AlphaFoldDB" id="A0A2M8P1L9"/>
<evidence type="ECO:0008006" key="3">
    <source>
        <dbReference type="Google" id="ProtNLM"/>
    </source>
</evidence>